<dbReference type="Pfam" id="PF13237">
    <property type="entry name" value="Fer4_10"/>
    <property type="match status" value="1"/>
</dbReference>
<dbReference type="EMBL" id="VSSQ01000135">
    <property type="protein sequence ID" value="MPL80239.1"/>
    <property type="molecule type" value="Genomic_DNA"/>
</dbReference>
<dbReference type="PANTHER" id="PTHR43255">
    <property type="entry name" value="IRON-SULFUR-BINDING OXIDOREDUCTASE FADF-RELATED-RELATED"/>
    <property type="match status" value="1"/>
</dbReference>
<dbReference type="GO" id="GO:0005886">
    <property type="term" value="C:plasma membrane"/>
    <property type="evidence" value="ECO:0007669"/>
    <property type="project" value="TreeGrafter"/>
</dbReference>
<dbReference type="InterPro" id="IPR017896">
    <property type="entry name" value="4Fe4S_Fe-S-bd"/>
</dbReference>
<dbReference type="PROSITE" id="PS00198">
    <property type="entry name" value="4FE4S_FER_1"/>
    <property type="match status" value="1"/>
</dbReference>
<accession>A0A644UMW0</accession>
<sequence>MQVNEKEQAAEIVRRSGTDISKCMQCGKCTAACPAGYKMDIQPHRVVWELINEHVDVLQKAVTPWKCLSCFACAERCPRGVSPAALIESVRLSIIRQQGENCITVEEIPAYIDEKMPQQAIVAAFRKYNK</sequence>
<dbReference type="PANTHER" id="PTHR43255:SF2">
    <property type="entry name" value="HETERODISULFIDE REDUCTASE RELATED PROTEIN"/>
    <property type="match status" value="1"/>
</dbReference>
<dbReference type="SUPFAM" id="SSF46548">
    <property type="entry name" value="alpha-helical ferredoxin"/>
    <property type="match status" value="1"/>
</dbReference>
<name>A0A644UMW0_9ZZZZ</name>
<comment type="caution">
    <text evidence="2">The sequence shown here is derived from an EMBL/GenBank/DDBJ whole genome shotgun (WGS) entry which is preliminary data.</text>
</comment>
<dbReference type="GO" id="GO:0051536">
    <property type="term" value="F:iron-sulfur cluster binding"/>
    <property type="evidence" value="ECO:0007669"/>
    <property type="project" value="InterPro"/>
</dbReference>
<proteinExistence type="predicted"/>
<organism evidence="2">
    <name type="scientific">bioreactor metagenome</name>
    <dbReference type="NCBI Taxonomy" id="1076179"/>
    <lineage>
        <taxon>unclassified sequences</taxon>
        <taxon>metagenomes</taxon>
        <taxon>ecological metagenomes</taxon>
    </lineage>
</organism>
<dbReference type="Gene3D" id="1.10.1060.10">
    <property type="entry name" value="Alpha-helical ferredoxin"/>
    <property type="match status" value="1"/>
</dbReference>
<dbReference type="AlphaFoldDB" id="A0A644UMW0"/>
<dbReference type="InterPro" id="IPR009051">
    <property type="entry name" value="Helical_ferredxn"/>
</dbReference>
<dbReference type="InterPro" id="IPR017900">
    <property type="entry name" value="4Fe4S_Fe_S_CS"/>
</dbReference>
<protein>
    <recommendedName>
        <fullName evidence="1">4Fe-4S ferredoxin-type domain-containing protein</fullName>
    </recommendedName>
</protein>
<dbReference type="InterPro" id="IPR051460">
    <property type="entry name" value="HdrC_iron-sulfur_subunit"/>
</dbReference>
<evidence type="ECO:0000259" key="1">
    <source>
        <dbReference type="PROSITE" id="PS51379"/>
    </source>
</evidence>
<feature type="domain" description="4Fe-4S ferredoxin-type" evidence="1">
    <location>
        <begin position="14"/>
        <end position="44"/>
    </location>
</feature>
<reference evidence="2" key="1">
    <citation type="submission" date="2019-08" db="EMBL/GenBank/DDBJ databases">
        <authorList>
            <person name="Kucharzyk K."/>
            <person name="Murdoch R.W."/>
            <person name="Higgins S."/>
            <person name="Loffler F."/>
        </authorList>
    </citation>
    <scope>NUCLEOTIDE SEQUENCE</scope>
</reference>
<dbReference type="PROSITE" id="PS51379">
    <property type="entry name" value="4FE4S_FER_2"/>
    <property type="match status" value="1"/>
</dbReference>
<evidence type="ECO:0000313" key="2">
    <source>
        <dbReference type="EMBL" id="MPL80239.1"/>
    </source>
</evidence>
<gene>
    <name evidence="2" type="ORF">SDC9_26135</name>
</gene>